<dbReference type="FunFam" id="3.40.50.300:FF:000016">
    <property type="entry name" value="Oligopeptide ABC transporter ATP-binding component"/>
    <property type="match status" value="1"/>
</dbReference>
<dbReference type="GO" id="GO:0055085">
    <property type="term" value="P:transmembrane transport"/>
    <property type="evidence" value="ECO:0007669"/>
    <property type="project" value="UniProtKB-ARBA"/>
</dbReference>
<dbReference type="AlphaFoldDB" id="A0AAU7JH80"/>
<dbReference type="EMBL" id="CP157484">
    <property type="protein sequence ID" value="XBO39618.1"/>
    <property type="molecule type" value="Genomic_DNA"/>
</dbReference>
<name>A0AAU7JH80_9HYPH</name>
<comment type="subcellular location">
    <subcellularLocation>
        <location evidence="1">Cell inner membrane</location>
        <topology evidence="1">Peripheral membrane protein</topology>
    </subcellularLocation>
</comment>
<evidence type="ECO:0000256" key="4">
    <source>
        <dbReference type="ARBA" id="ARBA00022475"/>
    </source>
</evidence>
<accession>A0AAU7JH80</accession>
<dbReference type="InterPro" id="IPR017871">
    <property type="entry name" value="ABC_transporter-like_CS"/>
</dbReference>
<dbReference type="Gene3D" id="3.40.50.300">
    <property type="entry name" value="P-loop containing nucleotide triphosphate hydrolases"/>
    <property type="match status" value="1"/>
</dbReference>
<dbReference type="InterPro" id="IPR050388">
    <property type="entry name" value="ABC_Ni/Peptide_Import"/>
</dbReference>
<evidence type="ECO:0000313" key="9">
    <source>
        <dbReference type="EMBL" id="XBO39618.1"/>
    </source>
</evidence>
<dbReference type="SUPFAM" id="SSF52540">
    <property type="entry name" value="P-loop containing nucleoside triphosphate hydrolases"/>
    <property type="match status" value="1"/>
</dbReference>
<evidence type="ECO:0000256" key="7">
    <source>
        <dbReference type="ARBA" id="ARBA00023136"/>
    </source>
</evidence>
<dbReference type="PANTHER" id="PTHR43297">
    <property type="entry name" value="OLIGOPEPTIDE TRANSPORT ATP-BINDING PROTEIN APPD"/>
    <property type="match status" value="1"/>
</dbReference>
<dbReference type="PROSITE" id="PS00211">
    <property type="entry name" value="ABC_TRANSPORTER_1"/>
    <property type="match status" value="1"/>
</dbReference>
<reference evidence="9" key="1">
    <citation type="submission" date="2024-05" db="EMBL/GenBank/DDBJ databases">
        <authorList>
            <person name="Kim S."/>
            <person name="Heo J."/>
            <person name="Choi H."/>
            <person name="Choi Y."/>
            <person name="Kwon S.-W."/>
            <person name="Kim Y."/>
        </authorList>
    </citation>
    <scope>NUCLEOTIDE SEQUENCE</scope>
    <source>
        <strain evidence="9">KACC 23698</strain>
    </source>
</reference>
<dbReference type="Pfam" id="PF08352">
    <property type="entry name" value="oligo_HPY"/>
    <property type="match status" value="1"/>
</dbReference>
<evidence type="ECO:0000256" key="3">
    <source>
        <dbReference type="ARBA" id="ARBA00022448"/>
    </source>
</evidence>
<dbReference type="GO" id="GO:0005524">
    <property type="term" value="F:ATP binding"/>
    <property type="evidence" value="ECO:0007669"/>
    <property type="project" value="UniProtKB-KW"/>
</dbReference>
<dbReference type="PROSITE" id="PS50893">
    <property type="entry name" value="ABC_TRANSPORTER_2"/>
    <property type="match status" value="1"/>
</dbReference>
<evidence type="ECO:0000256" key="1">
    <source>
        <dbReference type="ARBA" id="ARBA00004417"/>
    </source>
</evidence>
<keyword evidence="7" id="KW-0472">Membrane</keyword>
<proteinExistence type="inferred from homology"/>
<dbReference type="GO" id="GO:0016887">
    <property type="term" value="F:ATP hydrolysis activity"/>
    <property type="evidence" value="ECO:0007669"/>
    <property type="project" value="InterPro"/>
</dbReference>
<dbReference type="RefSeq" id="WP_406856463.1">
    <property type="nucleotide sequence ID" value="NZ_CP157484.1"/>
</dbReference>
<feature type="domain" description="ABC transporter" evidence="8">
    <location>
        <begin position="25"/>
        <end position="275"/>
    </location>
</feature>
<dbReference type="CDD" id="cd03257">
    <property type="entry name" value="ABC_NikE_OppD_transporters"/>
    <property type="match status" value="1"/>
</dbReference>
<dbReference type="InterPro" id="IPR013563">
    <property type="entry name" value="Oligopep_ABC_C"/>
</dbReference>
<dbReference type="GO" id="GO:0005886">
    <property type="term" value="C:plasma membrane"/>
    <property type="evidence" value="ECO:0007669"/>
    <property type="project" value="UniProtKB-SubCell"/>
</dbReference>
<dbReference type="PANTHER" id="PTHR43297:SF2">
    <property type="entry name" value="DIPEPTIDE TRANSPORT ATP-BINDING PROTEIN DPPD"/>
    <property type="match status" value="1"/>
</dbReference>
<organism evidence="9">
    <name type="scientific">Alsobacter sp. KACC 23698</name>
    <dbReference type="NCBI Taxonomy" id="3149229"/>
    <lineage>
        <taxon>Bacteria</taxon>
        <taxon>Pseudomonadati</taxon>
        <taxon>Pseudomonadota</taxon>
        <taxon>Alphaproteobacteria</taxon>
        <taxon>Hyphomicrobiales</taxon>
        <taxon>Alsobacteraceae</taxon>
        <taxon>Alsobacter</taxon>
    </lineage>
</organism>
<dbReference type="InterPro" id="IPR003593">
    <property type="entry name" value="AAA+_ATPase"/>
</dbReference>
<dbReference type="Pfam" id="PF00005">
    <property type="entry name" value="ABC_tran"/>
    <property type="match status" value="1"/>
</dbReference>
<gene>
    <name evidence="9" type="ORF">ABEG18_02205</name>
</gene>
<dbReference type="NCBIfam" id="TIGR01727">
    <property type="entry name" value="oligo_HPY"/>
    <property type="match status" value="1"/>
</dbReference>
<dbReference type="InterPro" id="IPR027417">
    <property type="entry name" value="P-loop_NTPase"/>
</dbReference>
<keyword evidence="5" id="KW-0547">Nucleotide-binding</keyword>
<evidence type="ECO:0000259" key="8">
    <source>
        <dbReference type="PROSITE" id="PS50893"/>
    </source>
</evidence>
<dbReference type="SMART" id="SM00382">
    <property type="entry name" value="AAA"/>
    <property type="match status" value="1"/>
</dbReference>
<sequence length="338" mass="35985">MLSGTRPGQDGGAGSPLSAGAPKLLSVQELRTHFRTAAGVVKAVDGVSFSIGAGSSLGIVGESGSGKSVTSLSIMRLIEPPGFVAGGHILFKGRDIVSFSEREIRGLRGRDICLVFQDPMAALNPVYTVGDQVIEALQAHQDMGRREARDRAIALFKMVGIPAPERRVDDYPHKLSGGMRQRVTIAIALANEPDLLILDEPTTALDVTIQAQILDLVKDLRQRINTAVLLITHDIGVVKEMCEEVVVMYGGRVMERGATAQVTGAPRHPYTVGLLSSIPSPAMKGRRLNAIGGSVPSPLRMPPGCPFQPRCPHAMPVCATTPELRPTDSGSLAACWLY</sequence>
<evidence type="ECO:0000256" key="6">
    <source>
        <dbReference type="ARBA" id="ARBA00022840"/>
    </source>
</evidence>
<protein>
    <submittedName>
        <fullName evidence="9">ABC transporter ATP-binding protein</fullName>
    </submittedName>
</protein>
<dbReference type="InterPro" id="IPR003439">
    <property type="entry name" value="ABC_transporter-like_ATP-bd"/>
</dbReference>
<keyword evidence="4" id="KW-1003">Cell membrane</keyword>
<comment type="similarity">
    <text evidence="2">Belongs to the ABC transporter superfamily.</text>
</comment>
<keyword evidence="6 9" id="KW-0067">ATP-binding</keyword>
<evidence type="ECO:0000256" key="2">
    <source>
        <dbReference type="ARBA" id="ARBA00005417"/>
    </source>
</evidence>
<keyword evidence="3" id="KW-0813">Transport</keyword>
<dbReference type="GO" id="GO:0015833">
    <property type="term" value="P:peptide transport"/>
    <property type="evidence" value="ECO:0007669"/>
    <property type="project" value="InterPro"/>
</dbReference>
<evidence type="ECO:0000256" key="5">
    <source>
        <dbReference type="ARBA" id="ARBA00022741"/>
    </source>
</evidence>